<dbReference type="RefSeq" id="WP_120192018.1">
    <property type="nucleotide sequence ID" value="NZ_RAPK01000006.1"/>
</dbReference>
<protein>
    <submittedName>
        <fullName evidence="2">DegV family protein with EDD domain</fullName>
    </submittedName>
</protein>
<dbReference type="Gene3D" id="3.40.50.10170">
    <property type="match status" value="1"/>
</dbReference>
<dbReference type="AlphaFoldDB" id="A0A419V9B3"/>
<dbReference type="InterPro" id="IPR003797">
    <property type="entry name" value="DegV"/>
</dbReference>
<dbReference type="EMBL" id="RAPK01000006">
    <property type="protein sequence ID" value="RKD76509.1"/>
    <property type="molecule type" value="Genomic_DNA"/>
</dbReference>
<dbReference type="SUPFAM" id="SSF82549">
    <property type="entry name" value="DAK1/DegV-like"/>
    <property type="match status" value="1"/>
</dbReference>
<dbReference type="Pfam" id="PF02645">
    <property type="entry name" value="DegV"/>
    <property type="match status" value="1"/>
</dbReference>
<dbReference type="OrthoDB" id="9775494at2"/>
<gene>
    <name evidence="2" type="ORF">ATL39_0728</name>
</gene>
<keyword evidence="3" id="KW-1185">Reference proteome</keyword>
<organism evidence="2 3">
    <name type="scientific">Sinobaca qinghaiensis</name>
    <dbReference type="NCBI Taxonomy" id="342944"/>
    <lineage>
        <taxon>Bacteria</taxon>
        <taxon>Bacillati</taxon>
        <taxon>Bacillota</taxon>
        <taxon>Bacilli</taxon>
        <taxon>Bacillales</taxon>
        <taxon>Sporolactobacillaceae</taxon>
        <taxon>Sinobaca</taxon>
    </lineage>
</organism>
<comment type="caution">
    <text evidence="2">The sequence shown here is derived from an EMBL/GenBank/DDBJ whole genome shotgun (WGS) entry which is preliminary data.</text>
</comment>
<evidence type="ECO:0000313" key="2">
    <source>
        <dbReference type="EMBL" id="RKD76509.1"/>
    </source>
</evidence>
<reference evidence="2 3" key="1">
    <citation type="submission" date="2018-09" db="EMBL/GenBank/DDBJ databases">
        <title>Genomic Encyclopedia of Archaeal and Bacterial Type Strains, Phase II (KMG-II): from individual species to whole genera.</title>
        <authorList>
            <person name="Goeker M."/>
        </authorList>
    </citation>
    <scope>NUCLEOTIDE SEQUENCE [LARGE SCALE GENOMIC DNA]</scope>
    <source>
        <strain evidence="2 3">DSM 17008</strain>
    </source>
</reference>
<dbReference type="Proteomes" id="UP000285120">
    <property type="component" value="Unassembled WGS sequence"/>
</dbReference>
<dbReference type="PROSITE" id="PS51482">
    <property type="entry name" value="DEGV"/>
    <property type="match status" value="1"/>
</dbReference>
<dbReference type="Gene3D" id="3.30.1180.10">
    <property type="match status" value="1"/>
</dbReference>
<dbReference type="NCBIfam" id="TIGR00762">
    <property type="entry name" value="DegV"/>
    <property type="match status" value="1"/>
</dbReference>
<proteinExistence type="predicted"/>
<dbReference type="PANTHER" id="PTHR33434:SF2">
    <property type="entry name" value="FATTY ACID-BINDING PROTEIN TM_1468"/>
    <property type="match status" value="1"/>
</dbReference>
<name>A0A419V9B3_9BACL</name>
<keyword evidence="1" id="KW-0446">Lipid-binding</keyword>
<dbReference type="PANTHER" id="PTHR33434">
    <property type="entry name" value="DEGV DOMAIN-CONTAINING PROTEIN DR_1986-RELATED"/>
    <property type="match status" value="1"/>
</dbReference>
<sequence length="282" mass="31074">MPQIAIVTDSTAYLADEVKEAHHISVIPLSVVFGEDAYREEIDISKDDFLEKMNNADSLPTTSQPPIGEFTALFEELSKEYEAIISIHLSSGVSGTYQTACAAAEQVSDKVEVYCFDSEISCMPQGFYAIRAAEMSEAGHTVDEILDVLSDMRKRTKAYFVVDNLNHLHRGGRLNGAQAIVGSLLQIKPVLHFEDTKIVPFEKVRTAKKAIARIYDIFADDIKNSTSVQATVIHSNRPEKAEQMKEELSQAHPQANIVVSEFGPVIATHLGEGALALGWYSK</sequence>
<evidence type="ECO:0000256" key="1">
    <source>
        <dbReference type="ARBA" id="ARBA00023121"/>
    </source>
</evidence>
<accession>A0A419V9B3</accession>
<dbReference type="InterPro" id="IPR043168">
    <property type="entry name" value="DegV_C"/>
</dbReference>
<dbReference type="GO" id="GO:0008289">
    <property type="term" value="F:lipid binding"/>
    <property type="evidence" value="ECO:0007669"/>
    <property type="project" value="UniProtKB-KW"/>
</dbReference>
<dbReference type="InterPro" id="IPR050270">
    <property type="entry name" value="DegV_domain_contain"/>
</dbReference>
<evidence type="ECO:0000313" key="3">
    <source>
        <dbReference type="Proteomes" id="UP000285120"/>
    </source>
</evidence>